<keyword evidence="2" id="KW-1185">Reference proteome</keyword>
<reference evidence="1 2" key="1">
    <citation type="submission" date="2019-08" db="EMBL/GenBank/DDBJ databases">
        <title>The genome of the soybean aphid Biotype 1, its phylome, world population structure and adaptation to the North American continent.</title>
        <authorList>
            <person name="Giordano R."/>
            <person name="Donthu R.K."/>
            <person name="Hernandez A.G."/>
            <person name="Wright C.L."/>
            <person name="Zimin A.V."/>
        </authorList>
    </citation>
    <scope>NUCLEOTIDE SEQUENCE [LARGE SCALE GENOMIC DNA]</scope>
    <source>
        <tissue evidence="1">Whole aphids</tissue>
    </source>
</reference>
<evidence type="ECO:0000313" key="1">
    <source>
        <dbReference type="EMBL" id="KAE9528189.1"/>
    </source>
</evidence>
<dbReference type="AlphaFoldDB" id="A0A6G0T9G0"/>
<name>A0A6G0T9G0_APHGL</name>
<comment type="caution">
    <text evidence="1">The sequence shown here is derived from an EMBL/GenBank/DDBJ whole genome shotgun (WGS) entry which is preliminary data.</text>
</comment>
<evidence type="ECO:0000313" key="2">
    <source>
        <dbReference type="Proteomes" id="UP000475862"/>
    </source>
</evidence>
<protein>
    <submittedName>
        <fullName evidence="1">Uncharacterized protein</fullName>
    </submittedName>
</protein>
<gene>
    <name evidence="1" type="ORF">AGLY_012611</name>
</gene>
<accession>A0A6G0T9G0</accession>
<dbReference type="Proteomes" id="UP000475862">
    <property type="component" value="Unassembled WGS sequence"/>
</dbReference>
<proteinExistence type="predicted"/>
<organism evidence="1 2">
    <name type="scientific">Aphis glycines</name>
    <name type="common">Soybean aphid</name>
    <dbReference type="NCBI Taxonomy" id="307491"/>
    <lineage>
        <taxon>Eukaryota</taxon>
        <taxon>Metazoa</taxon>
        <taxon>Ecdysozoa</taxon>
        <taxon>Arthropoda</taxon>
        <taxon>Hexapoda</taxon>
        <taxon>Insecta</taxon>
        <taxon>Pterygota</taxon>
        <taxon>Neoptera</taxon>
        <taxon>Paraneoptera</taxon>
        <taxon>Hemiptera</taxon>
        <taxon>Sternorrhyncha</taxon>
        <taxon>Aphidomorpha</taxon>
        <taxon>Aphidoidea</taxon>
        <taxon>Aphididae</taxon>
        <taxon>Aphidini</taxon>
        <taxon>Aphis</taxon>
        <taxon>Aphis</taxon>
    </lineage>
</organism>
<sequence>MDPVTVCAHNSTPANPHPWVDFDRERLVCATGVTRPADSRTSIVLLKRLSSTRGDKCPILPLPVGAHATYTILRLLLKSCLIKLADYKNNLKSNNSSNKIKNGQKILLDIIPLTLTFGENFNSFNIGRSLRPEKKLFYLFIIIGGYWEGLSPPPQKKKTNVIKPHIVEALKNMYLKLCPGYPGNPALGTNNKQHNKFPPREITTPPLIQIIEFPPTMSLHLTGGGRYADHDVFWLSPDYSLSWCGIQVFVLFKTTDIKELTPTPLTL</sequence>
<dbReference type="EMBL" id="VYZN01000049">
    <property type="protein sequence ID" value="KAE9528189.1"/>
    <property type="molecule type" value="Genomic_DNA"/>
</dbReference>